<dbReference type="Gene3D" id="1.10.10.10">
    <property type="entry name" value="Winged helix-like DNA-binding domain superfamily/Winged helix DNA-binding domain"/>
    <property type="match status" value="1"/>
</dbReference>
<reference evidence="1 2" key="1">
    <citation type="submission" date="2015-09" db="EMBL/GenBank/DDBJ databases">
        <authorList>
            <consortium name="Pathogen Informatics"/>
        </authorList>
    </citation>
    <scope>NUCLEOTIDE SEQUENCE [LARGE SCALE GENOMIC DNA]</scope>
    <source>
        <strain evidence="1 2">2789STDY5608887</strain>
    </source>
</reference>
<dbReference type="Proteomes" id="UP000095453">
    <property type="component" value="Unassembled WGS sequence"/>
</dbReference>
<organism evidence="1 2">
    <name type="scientific">Roseburia inulinivorans</name>
    <dbReference type="NCBI Taxonomy" id="360807"/>
    <lineage>
        <taxon>Bacteria</taxon>
        <taxon>Bacillati</taxon>
        <taxon>Bacillota</taxon>
        <taxon>Clostridia</taxon>
        <taxon>Lachnospirales</taxon>
        <taxon>Lachnospiraceae</taxon>
        <taxon>Roseburia</taxon>
    </lineage>
</organism>
<dbReference type="AlphaFoldDB" id="A0A173SNT9"/>
<proteinExistence type="predicted"/>
<protein>
    <submittedName>
        <fullName evidence="1">RNA polymerase sigma factor</fullName>
    </submittedName>
</protein>
<dbReference type="InterPro" id="IPR013324">
    <property type="entry name" value="RNA_pol_sigma_r3/r4-like"/>
</dbReference>
<sequence length="150" mass="17979">MKTINLRWMYPHYRHDEFVDVTDEVWAAMYQAKREMENYERRKVYHRAYYSLDAYSWLENYALEHSRSPEDILLEREEMTTRLYLIAALPVALAHATPTQARRVHAYYIAGIKQPEISRIEGVHSSKVSVAIRRGLRNMRRCYDGFFQTE</sequence>
<evidence type="ECO:0000313" key="2">
    <source>
        <dbReference type="Proteomes" id="UP000095453"/>
    </source>
</evidence>
<name>A0A173SNT9_9FIRM</name>
<evidence type="ECO:0000313" key="1">
    <source>
        <dbReference type="EMBL" id="CUM92033.1"/>
    </source>
</evidence>
<dbReference type="GeneID" id="97995575"/>
<accession>A0A173SNT9</accession>
<dbReference type="InterPro" id="IPR036388">
    <property type="entry name" value="WH-like_DNA-bd_sf"/>
</dbReference>
<dbReference type="EMBL" id="CYXX01000006">
    <property type="protein sequence ID" value="CUM92033.1"/>
    <property type="molecule type" value="Genomic_DNA"/>
</dbReference>
<dbReference type="SUPFAM" id="SSF88659">
    <property type="entry name" value="Sigma3 and sigma4 domains of RNA polymerase sigma factors"/>
    <property type="match status" value="1"/>
</dbReference>
<dbReference type="RefSeq" id="WP_021413289.1">
    <property type="nucleotide sequence ID" value="NZ_CYXX01000006.1"/>
</dbReference>
<gene>
    <name evidence="1" type="ORF">ERS852444_01091</name>
</gene>